<organism evidence="2 3">
    <name type="scientific">Heterotrigona itama</name>
    <dbReference type="NCBI Taxonomy" id="395501"/>
    <lineage>
        <taxon>Eukaryota</taxon>
        <taxon>Metazoa</taxon>
        <taxon>Ecdysozoa</taxon>
        <taxon>Arthropoda</taxon>
        <taxon>Hexapoda</taxon>
        <taxon>Insecta</taxon>
        <taxon>Pterygota</taxon>
        <taxon>Neoptera</taxon>
        <taxon>Endopterygota</taxon>
        <taxon>Hymenoptera</taxon>
        <taxon>Apocrita</taxon>
        <taxon>Aculeata</taxon>
        <taxon>Apoidea</taxon>
        <taxon>Anthophila</taxon>
        <taxon>Apidae</taxon>
        <taxon>Heterotrigona</taxon>
    </lineage>
</organism>
<reference evidence="2" key="1">
    <citation type="submission" date="2020-07" db="EMBL/GenBank/DDBJ databases">
        <authorList>
            <person name="Nazaruddin N."/>
        </authorList>
    </citation>
    <scope>NUCLEOTIDE SEQUENCE</scope>
</reference>
<sequence>MPLVSGFTLRFFEFSTAVAVADRSRIGHETHVYVGIARAGTCAWTTIIMIFHRASRSKKEEARSRRGPANCHGRGQLLMASHPLDNPEHG</sequence>
<dbReference type="AlphaFoldDB" id="A0A6V7H4L5"/>
<accession>A0A6V7H4L5</accession>
<keyword evidence="3" id="KW-1185">Reference proteome</keyword>
<dbReference type="EMBL" id="CAJDYZ010007016">
    <property type="protein sequence ID" value="CAD1473941.1"/>
    <property type="molecule type" value="Genomic_DNA"/>
</dbReference>
<evidence type="ECO:0000313" key="3">
    <source>
        <dbReference type="Proteomes" id="UP000752696"/>
    </source>
</evidence>
<protein>
    <submittedName>
        <fullName evidence="2">Uncharacterized protein</fullName>
    </submittedName>
</protein>
<feature type="region of interest" description="Disordered" evidence="1">
    <location>
        <begin position="57"/>
        <end position="90"/>
    </location>
</feature>
<evidence type="ECO:0000256" key="1">
    <source>
        <dbReference type="SAM" id="MobiDB-lite"/>
    </source>
</evidence>
<gene>
    <name evidence="2" type="ORF">MHI_LOCUS422001</name>
</gene>
<name>A0A6V7H4L5_9HYME</name>
<evidence type="ECO:0000313" key="2">
    <source>
        <dbReference type="EMBL" id="CAD1473941.1"/>
    </source>
</evidence>
<proteinExistence type="predicted"/>
<dbReference type="Proteomes" id="UP000752696">
    <property type="component" value="Unassembled WGS sequence"/>
</dbReference>
<comment type="caution">
    <text evidence="2">The sequence shown here is derived from an EMBL/GenBank/DDBJ whole genome shotgun (WGS) entry which is preliminary data.</text>
</comment>